<organism evidence="2 3">
    <name type="scientific">Ottowia cancrivicina</name>
    <dbReference type="NCBI Taxonomy" id="3040346"/>
    <lineage>
        <taxon>Bacteria</taxon>
        <taxon>Pseudomonadati</taxon>
        <taxon>Pseudomonadota</taxon>
        <taxon>Betaproteobacteria</taxon>
        <taxon>Burkholderiales</taxon>
        <taxon>Comamonadaceae</taxon>
        <taxon>Ottowia</taxon>
    </lineage>
</organism>
<sequence length="211" mass="23817">MRATLIGRFLLLALAGLVVLLPLWYWAREWFAAPPLWLAGTVMKLLFAWVEGFEIDGVTGTLLTRVQVLMPGPGGRQMLAELTPEVSYPTYGYGQVLLWAMLLASRPRWWPLKMAWGSVLLLPAQAWGLCFQWLRDVALTPGGNAMAYLGYPAWANEVIAYGYQFGFLMLTPVAPILLWLWFDKRFVAALWLEAALDEEAPARPEHAPRVR</sequence>
<evidence type="ECO:0000313" key="2">
    <source>
        <dbReference type="EMBL" id="MDG9699210.1"/>
    </source>
</evidence>
<feature type="transmembrane region" description="Helical" evidence="1">
    <location>
        <begin position="161"/>
        <end position="182"/>
    </location>
</feature>
<keyword evidence="1" id="KW-0812">Transmembrane</keyword>
<keyword evidence="3" id="KW-1185">Reference proteome</keyword>
<dbReference type="InterPro" id="IPR049823">
    <property type="entry name" value="XrtH_assoc"/>
</dbReference>
<keyword evidence="1" id="KW-1133">Transmembrane helix</keyword>
<evidence type="ECO:0000256" key="1">
    <source>
        <dbReference type="SAM" id="Phobius"/>
    </source>
</evidence>
<name>A0AAW6RG57_9BURK</name>
<dbReference type="Proteomes" id="UP001237156">
    <property type="component" value="Unassembled WGS sequence"/>
</dbReference>
<keyword evidence="1" id="KW-0472">Membrane</keyword>
<evidence type="ECO:0008006" key="4">
    <source>
        <dbReference type="Google" id="ProtNLM"/>
    </source>
</evidence>
<accession>A0AAW6RG57</accession>
<dbReference type="AlphaFoldDB" id="A0AAW6RG57"/>
<comment type="caution">
    <text evidence="2">The sequence shown here is derived from an EMBL/GenBank/DDBJ whole genome shotgun (WGS) entry which is preliminary data.</text>
</comment>
<gene>
    <name evidence="2" type="ORF">QB898_05650</name>
</gene>
<reference evidence="2 3" key="1">
    <citation type="submission" date="2023-04" db="EMBL/GenBank/DDBJ databases">
        <title>Ottowia paracancer sp. nov., isolated from human stomach.</title>
        <authorList>
            <person name="Song Y."/>
        </authorList>
    </citation>
    <scope>NUCLEOTIDE SEQUENCE [LARGE SCALE GENOMIC DNA]</scope>
    <source>
        <strain evidence="2 3">10c7w1</strain>
    </source>
</reference>
<evidence type="ECO:0000313" key="3">
    <source>
        <dbReference type="Proteomes" id="UP001237156"/>
    </source>
</evidence>
<proteinExistence type="predicted"/>
<dbReference type="RefSeq" id="WP_050715645.1">
    <property type="nucleotide sequence ID" value="NZ_JARVII010000009.1"/>
</dbReference>
<dbReference type="EMBL" id="JARVII010000009">
    <property type="protein sequence ID" value="MDG9699210.1"/>
    <property type="molecule type" value="Genomic_DNA"/>
</dbReference>
<feature type="transmembrane region" description="Helical" evidence="1">
    <location>
        <begin position="9"/>
        <end position="27"/>
    </location>
</feature>
<protein>
    <recommendedName>
        <fullName evidence="4">Emopamil-binding protein</fullName>
    </recommendedName>
</protein>
<dbReference type="NCBIfam" id="NF041730">
    <property type="entry name" value="XrtH_assoc"/>
    <property type="match status" value="1"/>
</dbReference>